<feature type="transmembrane region" description="Helical" evidence="6">
    <location>
        <begin position="30"/>
        <end position="47"/>
    </location>
</feature>
<dbReference type="InterPro" id="IPR003339">
    <property type="entry name" value="ABC/ECF_trnsptr_transmembrane"/>
</dbReference>
<organism evidence="7 8">
    <name type="scientific">Laedolimicola ammoniilytica</name>
    <dbReference type="NCBI Taxonomy" id="2981771"/>
    <lineage>
        <taxon>Bacteria</taxon>
        <taxon>Bacillati</taxon>
        <taxon>Bacillota</taxon>
        <taxon>Clostridia</taxon>
        <taxon>Lachnospirales</taxon>
        <taxon>Lachnospiraceae</taxon>
        <taxon>Laedolimicola</taxon>
    </lineage>
</organism>
<dbReference type="Pfam" id="PF02361">
    <property type="entry name" value="CbiQ"/>
    <property type="match status" value="1"/>
</dbReference>
<evidence type="ECO:0000313" key="7">
    <source>
        <dbReference type="EMBL" id="MCU6696193.1"/>
    </source>
</evidence>
<dbReference type="InterPro" id="IPR051611">
    <property type="entry name" value="ECF_transporter_component"/>
</dbReference>
<comment type="caution">
    <text evidence="7">The sequence shown here is derived from an EMBL/GenBank/DDBJ whole genome shotgun (WGS) entry which is preliminary data.</text>
</comment>
<dbReference type="PANTHER" id="PTHR34857">
    <property type="entry name" value="SLL0384 PROTEIN"/>
    <property type="match status" value="1"/>
</dbReference>
<evidence type="ECO:0000256" key="3">
    <source>
        <dbReference type="ARBA" id="ARBA00022692"/>
    </source>
</evidence>
<evidence type="ECO:0000256" key="5">
    <source>
        <dbReference type="ARBA" id="ARBA00023136"/>
    </source>
</evidence>
<proteinExistence type="predicted"/>
<comment type="subcellular location">
    <subcellularLocation>
        <location evidence="1">Membrane</location>
        <topology evidence="1">Multi-pass membrane protein</topology>
    </subcellularLocation>
</comment>
<protein>
    <submittedName>
        <fullName evidence="7">Energy-coupling factor transporter transmembrane protein EcfT</fullName>
    </submittedName>
</protein>
<evidence type="ECO:0000256" key="1">
    <source>
        <dbReference type="ARBA" id="ARBA00004141"/>
    </source>
</evidence>
<evidence type="ECO:0000256" key="4">
    <source>
        <dbReference type="ARBA" id="ARBA00022989"/>
    </source>
</evidence>
<feature type="transmembrane region" description="Helical" evidence="6">
    <location>
        <begin position="133"/>
        <end position="149"/>
    </location>
</feature>
<dbReference type="EMBL" id="JAOQKC010000004">
    <property type="protein sequence ID" value="MCU6696193.1"/>
    <property type="molecule type" value="Genomic_DNA"/>
</dbReference>
<keyword evidence="4 6" id="KW-1133">Transmembrane helix</keyword>
<feature type="transmembrane region" description="Helical" evidence="6">
    <location>
        <begin position="91"/>
        <end position="113"/>
    </location>
</feature>
<dbReference type="PANTHER" id="PTHR34857:SF2">
    <property type="entry name" value="SLL0384 PROTEIN"/>
    <property type="match status" value="1"/>
</dbReference>
<feature type="transmembrane region" description="Helical" evidence="6">
    <location>
        <begin position="52"/>
        <end position="71"/>
    </location>
</feature>
<keyword evidence="8" id="KW-1185">Reference proteome</keyword>
<evidence type="ECO:0000256" key="2">
    <source>
        <dbReference type="ARBA" id="ARBA00022475"/>
    </source>
</evidence>
<reference evidence="7 8" key="1">
    <citation type="journal article" date="2021" name="ISME Commun">
        <title>Automated analysis of genomic sequences facilitates high-throughput and comprehensive description of bacteria.</title>
        <authorList>
            <person name="Hitch T.C.A."/>
        </authorList>
    </citation>
    <scope>NUCLEOTIDE SEQUENCE [LARGE SCALE GENOMIC DNA]</scope>
    <source>
        <strain evidence="7 8">Sanger_04</strain>
    </source>
</reference>
<keyword evidence="2" id="KW-1003">Cell membrane</keyword>
<keyword evidence="3 6" id="KW-0812">Transmembrane</keyword>
<keyword evidence="5 6" id="KW-0472">Membrane</keyword>
<sequence length="229" mass="25548">MRTLNPAIKFVTLLGVTFVLAFRYEPALNLAVFFLCMAALLCSRVKLKTLGILLVPILLAAVGMFFTGYRFSADASMPVAAADFIVSDSKVWNGIAQASRVLAYAGVGFLFTLTTDRILMVKSFEKQFRLPQVWAYGLLAAWGIFPQAVQEYKRTRAAFRARGISVFPVSPALLKPLLVKSVRWSEELAIAMESKGFSGEEERTEYLEVRVRLRDWIFLAGCVALTILF</sequence>
<dbReference type="Proteomes" id="UP001652461">
    <property type="component" value="Unassembled WGS sequence"/>
</dbReference>
<dbReference type="CDD" id="cd16914">
    <property type="entry name" value="EcfT"/>
    <property type="match status" value="1"/>
</dbReference>
<evidence type="ECO:0000256" key="6">
    <source>
        <dbReference type="SAM" id="Phobius"/>
    </source>
</evidence>
<evidence type="ECO:0000313" key="8">
    <source>
        <dbReference type="Proteomes" id="UP001652461"/>
    </source>
</evidence>
<name>A0ABT2RV52_9FIRM</name>
<gene>
    <name evidence="7" type="ORF">OCV63_04695</name>
</gene>
<accession>A0ABT2RV52</accession>
<dbReference type="RefSeq" id="WP_158362414.1">
    <property type="nucleotide sequence ID" value="NZ_JAOQKC010000004.1"/>
</dbReference>